<protein>
    <submittedName>
        <fullName evidence="2">Uncharacterized protein</fullName>
    </submittedName>
</protein>
<keyword evidence="1" id="KW-0472">Membrane</keyword>
<dbReference type="EMBL" id="VXIV02002800">
    <property type="protein sequence ID" value="KAF6022838.1"/>
    <property type="molecule type" value="Genomic_DNA"/>
</dbReference>
<name>A0A7J7JBU8_BUGNE</name>
<evidence type="ECO:0000313" key="3">
    <source>
        <dbReference type="Proteomes" id="UP000593567"/>
    </source>
</evidence>
<comment type="caution">
    <text evidence="2">The sequence shown here is derived from an EMBL/GenBank/DDBJ whole genome shotgun (WGS) entry which is preliminary data.</text>
</comment>
<keyword evidence="1" id="KW-0812">Transmembrane</keyword>
<sequence>MTKNYETLEQEIPPTQGHVEIHEDNPTHAKRFEIKLLAGKLEEILKNCSVFHQFISKEFPSHKEISLETLEGLRTQLIEEKANVIKAYEQLREACGDLEPDLKIRNQIDRVGADNENFLKLLYQTNQAHHQLLLCLNHVTQPIKNCIFYYSFQPIIHTFVWLCVAVMTLEEDSVQLS</sequence>
<organism evidence="2 3">
    <name type="scientific">Bugula neritina</name>
    <name type="common">Brown bryozoan</name>
    <name type="synonym">Sertularia neritina</name>
    <dbReference type="NCBI Taxonomy" id="10212"/>
    <lineage>
        <taxon>Eukaryota</taxon>
        <taxon>Metazoa</taxon>
        <taxon>Spiralia</taxon>
        <taxon>Lophotrochozoa</taxon>
        <taxon>Bryozoa</taxon>
        <taxon>Gymnolaemata</taxon>
        <taxon>Cheilostomatida</taxon>
        <taxon>Flustrina</taxon>
        <taxon>Buguloidea</taxon>
        <taxon>Bugulidae</taxon>
        <taxon>Bugula</taxon>
    </lineage>
</organism>
<dbReference type="AlphaFoldDB" id="A0A7J7JBU8"/>
<evidence type="ECO:0000313" key="2">
    <source>
        <dbReference type="EMBL" id="KAF6022838.1"/>
    </source>
</evidence>
<accession>A0A7J7JBU8</accession>
<dbReference type="Proteomes" id="UP000593567">
    <property type="component" value="Unassembled WGS sequence"/>
</dbReference>
<keyword evidence="3" id="KW-1185">Reference proteome</keyword>
<keyword evidence="1" id="KW-1133">Transmembrane helix</keyword>
<evidence type="ECO:0000256" key="1">
    <source>
        <dbReference type="SAM" id="Phobius"/>
    </source>
</evidence>
<feature type="transmembrane region" description="Helical" evidence="1">
    <location>
        <begin position="147"/>
        <end position="169"/>
    </location>
</feature>
<gene>
    <name evidence="2" type="ORF">EB796_018872</name>
</gene>
<proteinExistence type="predicted"/>
<reference evidence="2" key="1">
    <citation type="submission" date="2020-06" db="EMBL/GenBank/DDBJ databases">
        <title>Draft genome of Bugula neritina, a colonial animal packing powerful symbionts and potential medicines.</title>
        <authorList>
            <person name="Rayko M."/>
        </authorList>
    </citation>
    <scope>NUCLEOTIDE SEQUENCE [LARGE SCALE GENOMIC DNA]</scope>
    <source>
        <strain evidence="2">Kwan_BN1</strain>
    </source>
</reference>